<keyword evidence="2" id="KW-1185">Reference proteome</keyword>
<evidence type="ECO:0000313" key="1">
    <source>
        <dbReference type="EMBL" id="GAA4648541.1"/>
    </source>
</evidence>
<evidence type="ECO:0000313" key="2">
    <source>
        <dbReference type="Proteomes" id="UP001500604"/>
    </source>
</evidence>
<evidence type="ECO:0008006" key="3">
    <source>
        <dbReference type="Google" id="ProtNLM"/>
    </source>
</evidence>
<dbReference type="RefSeq" id="WP_345194203.1">
    <property type="nucleotide sequence ID" value="NZ_BAABFL010000081.1"/>
</dbReference>
<dbReference type="Proteomes" id="UP001500604">
    <property type="component" value="Unassembled WGS sequence"/>
</dbReference>
<gene>
    <name evidence="1" type="ORF">GCM10023116_08100</name>
</gene>
<protein>
    <recommendedName>
        <fullName evidence="3">EscF/YscF/HrpA family type III secretion system needle major subunit</fullName>
    </recommendedName>
</protein>
<dbReference type="Gene3D" id="1.20.58.90">
    <property type="match status" value="1"/>
</dbReference>
<comment type="caution">
    <text evidence="1">The sequence shown here is derived from an EMBL/GenBank/DDBJ whole genome shotgun (WGS) entry which is preliminary data.</text>
</comment>
<dbReference type="Pfam" id="PF09392">
    <property type="entry name" value="T3SS_needle_F"/>
    <property type="match status" value="1"/>
</dbReference>
<name>A0ABP8UYE2_9GAMM</name>
<accession>A0ABP8UYE2</accession>
<proteinExistence type="predicted"/>
<reference evidence="2" key="1">
    <citation type="journal article" date="2019" name="Int. J. Syst. Evol. Microbiol.">
        <title>The Global Catalogue of Microorganisms (GCM) 10K type strain sequencing project: providing services to taxonomists for standard genome sequencing and annotation.</title>
        <authorList>
            <consortium name="The Broad Institute Genomics Platform"/>
            <consortium name="The Broad Institute Genome Sequencing Center for Infectious Disease"/>
            <person name="Wu L."/>
            <person name="Ma J."/>
        </authorList>
    </citation>
    <scope>NUCLEOTIDE SEQUENCE [LARGE SCALE GENOMIC DNA]</scope>
    <source>
        <strain evidence="2">JCM 17805</strain>
    </source>
</reference>
<dbReference type="SUPFAM" id="SSF140129">
    <property type="entry name" value="MxiH-like"/>
    <property type="match status" value="1"/>
</dbReference>
<sequence length="82" mass="9081">MSILNNGTNSISFDQATDRLSNKLSEFESKLETSMQDLDPSNLADMIKLQQDVNKLTMLYSVDSSVVKAVKDTAQGIIQKIN</sequence>
<organism evidence="1 2">
    <name type="scientific">Kistimonas scapharcae</name>
    <dbReference type="NCBI Taxonomy" id="1036133"/>
    <lineage>
        <taxon>Bacteria</taxon>
        <taxon>Pseudomonadati</taxon>
        <taxon>Pseudomonadota</taxon>
        <taxon>Gammaproteobacteria</taxon>
        <taxon>Oceanospirillales</taxon>
        <taxon>Endozoicomonadaceae</taxon>
        <taxon>Kistimonas</taxon>
    </lineage>
</organism>
<dbReference type="InterPro" id="IPR037203">
    <property type="entry name" value="T3SS_needle-like_sf"/>
</dbReference>
<dbReference type="EMBL" id="BAABFL010000081">
    <property type="protein sequence ID" value="GAA4648541.1"/>
    <property type="molecule type" value="Genomic_DNA"/>
</dbReference>
<dbReference type="InterPro" id="IPR021123">
    <property type="entry name" value="T3SS_needle-like"/>
</dbReference>